<sequence length="129" mass="14695">MQKSMLLIIIITTSVTACIGRPLLPSQTSNEFSFYQAQCGNCHEPVAAEQHYDYQWERLFTLIENGLELQHPELKPPSQTDKVRLLEYLQQFAYADAEEERRIEKAKEDGLISGTWHPQSDSLGEAGEP</sequence>
<feature type="compositionally biased region" description="Basic and acidic residues" evidence="1">
    <location>
        <begin position="101"/>
        <end position="110"/>
    </location>
</feature>
<feature type="region of interest" description="Disordered" evidence="1">
    <location>
        <begin position="101"/>
        <end position="129"/>
    </location>
</feature>
<protein>
    <recommendedName>
        <fullName evidence="3">Cytochrome c domain-containing protein</fullName>
    </recommendedName>
</protein>
<organism evidence="2">
    <name type="scientific">hydrothermal vent metagenome</name>
    <dbReference type="NCBI Taxonomy" id="652676"/>
    <lineage>
        <taxon>unclassified sequences</taxon>
        <taxon>metagenomes</taxon>
        <taxon>ecological metagenomes</taxon>
    </lineage>
</organism>
<gene>
    <name evidence="2" type="ORF">MNBD_GAMMA18-2164</name>
</gene>
<evidence type="ECO:0000313" key="2">
    <source>
        <dbReference type="EMBL" id="VAW84256.1"/>
    </source>
</evidence>
<dbReference type="AlphaFoldDB" id="A0A3B0ZUC8"/>
<dbReference type="PROSITE" id="PS51257">
    <property type="entry name" value="PROKAR_LIPOPROTEIN"/>
    <property type="match status" value="1"/>
</dbReference>
<dbReference type="EMBL" id="UOFP01000036">
    <property type="protein sequence ID" value="VAW84256.1"/>
    <property type="molecule type" value="Genomic_DNA"/>
</dbReference>
<evidence type="ECO:0008006" key="3">
    <source>
        <dbReference type="Google" id="ProtNLM"/>
    </source>
</evidence>
<evidence type="ECO:0000256" key="1">
    <source>
        <dbReference type="SAM" id="MobiDB-lite"/>
    </source>
</evidence>
<reference evidence="2" key="1">
    <citation type="submission" date="2018-06" db="EMBL/GenBank/DDBJ databases">
        <authorList>
            <person name="Zhirakovskaya E."/>
        </authorList>
    </citation>
    <scope>NUCLEOTIDE SEQUENCE</scope>
</reference>
<name>A0A3B0ZUC8_9ZZZZ</name>
<accession>A0A3B0ZUC8</accession>
<proteinExistence type="predicted"/>